<keyword evidence="5 12" id="KW-0479">Metal-binding</keyword>
<comment type="caution">
    <text evidence="16">The sequence shown here is derived from an EMBL/GenBank/DDBJ whole genome shotgun (WGS) entry which is preliminary data.</text>
</comment>
<dbReference type="EMBL" id="JAQHRD010000001">
    <property type="protein sequence ID" value="KAJ6445494.1"/>
    <property type="molecule type" value="Genomic_DNA"/>
</dbReference>
<feature type="chain" id="PRO_5044286821" evidence="15">
    <location>
        <begin position="28"/>
        <end position="506"/>
    </location>
</feature>
<dbReference type="PRINTS" id="PR00465">
    <property type="entry name" value="EP450IV"/>
</dbReference>
<dbReference type="PANTHER" id="PTHR24304:SF2">
    <property type="entry name" value="24-HYDROXYCHOLESTEROL 7-ALPHA-HYDROXYLASE"/>
    <property type="match status" value="1"/>
</dbReference>
<dbReference type="GO" id="GO:0008398">
    <property type="term" value="F:sterol 14-demethylase activity"/>
    <property type="evidence" value="ECO:0007669"/>
    <property type="project" value="UniProtKB-ARBA"/>
</dbReference>
<keyword evidence="10" id="KW-0472">Membrane</keyword>
<gene>
    <name evidence="16" type="primary">CYP51</name>
    <name evidence="16" type="ORF">O9K51_00255</name>
</gene>
<evidence type="ECO:0000256" key="8">
    <source>
        <dbReference type="ARBA" id="ARBA00023004"/>
    </source>
</evidence>
<dbReference type="InterPro" id="IPR001128">
    <property type="entry name" value="Cyt_P450"/>
</dbReference>
<evidence type="ECO:0000256" key="11">
    <source>
        <dbReference type="ARBA" id="ARBA00029435"/>
    </source>
</evidence>
<reference evidence="16" key="1">
    <citation type="submission" date="2023-01" db="EMBL/GenBank/DDBJ databases">
        <title>The growth and conidiation of Purpureocillium lavendulum are regulated by nitrogen source and histone H3K14 acetylation.</title>
        <authorList>
            <person name="Tang P."/>
            <person name="Han J."/>
            <person name="Zhang C."/>
            <person name="Tang P."/>
            <person name="Qi F."/>
            <person name="Zhang K."/>
            <person name="Liang L."/>
        </authorList>
    </citation>
    <scope>NUCLEOTIDE SEQUENCE</scope>
    <source>
        <strain evidence="16">YMF1.00683</strain>
    </source>
</reference>
<dbReference type="InterPro" id="IPR036396">
    <property type="entry name" value="Cyt_P450_sf"/>
</dbReference>
<dbReference type="AlphaFoldDB" id="A0AB34G1U9"/>
<feature type="binding site" description="axial binding residue" evidence="12">
    <location>
        <position position="444"/>
    </location>
    <ligand>
        <name>heme</name>
        <dbReference type="ChEBI" id="CHEBI:30413"/>
    </ligand>
    <ligandPart>
        <name>Fe</name>
        <dbReference type="ChEBI" id="CHEBI:18248"/>
    </ligandPart>
</feature>
<dbReference type="FunFam" id="1.10.630.10:FF:000033">
    <property type="entry name" value="14-alpha sterol demethylase"/>
    <property type="match status" value="1"/>
</dbReference>
<protein>
    <submittedName>
        <fullName evidence="16">Mitochondrial import inner membrane translocase subunit tim44</fullName>
    </submittedName>
</protein>
<evidence type="ECO:0000256" key="4">
    <source>
        <dbReference type="ARBA" id="ARBA00022617"/>
    </source>
</evidence>
<dbReference type="Gene3D" id="1.10.630.10">
    <property type="entry name" value="Cytochrome P450"/>
    <property type="match status" value="1"/>
</dbReference>
<accession>A0AB34G1U9</accession>
<evidence type="ECO:0000256" key="15">
    <source>
        <dbReference type="SAM" id="SignalP"/>
    </source>
</evidence>
<keyword evidence="4 12" id="KW-0349">Heme</keyword>
<keyword evidence="9 13" id="KW-0503">Monooxygenase</keyword>
<evidence type="ECO:0000313" key="17">
    <source>
        <dbReference type="Proteomes" id="UP001163105"/>
    </source>
</evidence>
<dbReference type="PROSITE" id="PS00086">
    <property type="entry name" value="CYTOCHROME_P450"/>
    <property type="match status" value="1"/>
</dbReference>
<feature type="region of interest" description="Disordered" evidence="14">
    <location>
        <begin position="399"/>
        <end position="429"/>
    </location>
</feature>
<dbReference type="GO" id="GO:0020037">
    <property type="term" value="F:heme binding"/>
    <property type="evidence" value="ECO:0007669"/>
    <property type="project" value="InterPro"/>
</dbReference>
<keyword evidence="17" id="KW-1185">Reference proteome</keyword>
<evidence type="ECO:0000256" key="7">
    <source>
        <dbReference type="ARBA" id="ARBA00023002"/>
    </source>
</evidence>
<dbReference type="InterPro" id="IPR050529">
    <property type="entry name" value="CYP450_sterol_14alpha_dmase"/>
</dbReference>
<sequence>MFSWVVILPVALWASSIIWQLLPKRRSEPPTVFHWFPFLGNAISYGMNPHSFFARCREQHGDIFTFVLLGKRITCYFGLEGNEFILNGKQHDLNAEEIYSPLTTPVFGSDVIYDCPNSKLMEQKKFVKFGLTQQALECHVPLIEREVLEYIKGAAAFKGENGAMDVSKTMSEITIFTAGRALQGDEVRAKLTAEFAALYHDLDMGFQPINFLVPWAPLPHNRKRDEAHSKMRDVYMEIIAGRRQRDAAQSSDMIWNLMNCKYKDGMAVPDKEIAHLMITLLMAGQHTSASASSWIMLRLAARPDIGEQLYQEQVANLGAGKDGHLEPLTYSDLAKLPLLSSVIRETLRVHSAIHSVMRKVTRPIAVPGTPFVVTPGMVLLASPSVTALSDEHFKNASEWDPHRWDSGPEAISGGGGGVDDDKDESMSKGTRSPYLPFGAGRHRCVGEKFAYLNLGVIVATLVRSFRFYTVDGKGTVPETDYSSLLSRPKEPAIVRWERRYGSGLEA</sequence>
<keyword evidence="15" id="KW-0732">Signal</keyword>
<evidence type="ECO:0000256" key="12">
    <source>
        <dbReference type="PIRSR" id="PIRSR602403-1"/>
    </source>
</evidence>
<proteinExistence type="inferred from homology"/>
<dbReference type="CDD" id="cd11042">
    <property type="entry name" value="CYP51-like"/>
    <property type="match status" value="1"/>
</dbReference>
<evidence type="ECO:0000256" key="14">
    <source>
        <dbReference type="SAM" id="MobiDB-lite"/>
    </source>
</evidence>
<feature type="signal peptide" evidence="15">
    <location>
        <begin position="1"/>
        <end position="27"/>
    </location>
</feature>
<keyword evidence="8 12" id="KW-0408">Iron</keyword>
<comment type="subcellular location">
    <subcellularLocation>
        <location evidence="2">Endoplasmic reticulum membrane</location>
        <topology evidence="2">Single-pass membrane protein</topology>
    </subcellularLocation>
</comment>
<evidence type="ECO:0000256" key="13">
    <source>
        <dbReference type="RuleBase" id="RU000461"/>
    </source>
</evidence>
<keyword evidence="6" id="KW-0256">Endoplasmic reticulum</keyword>
<dbReference type="Proteomes" id="UP001163105">
    <property type="component" value="Unassembled WGS sequence"/>
</dbReference>
<organism evidence="16 17">
    <name type="scientific">Purpureocillium lavendulum</name>
    <dbReference type="NCBI Taxonomy" id="1247861"/>
    <lineage>
        <taxon>Eukaryota</taxon>
        <taxon>Fungi</taxon>
        <taxon>Dikarya</taxon>
        <taxon>Ascomycota</taxon>
        <taxon>Pezizomycotina</taxon>
        <taxon>Sordariomycetes</taxon>
        <taxon>Hypocreomycetidae</taxon>
        <taxon>Hypocreales</taxon>
        <taxon>Ophiocordycipitaceae</taxon>
        <taxon>Purpureocillium</taxon>
    </lineage>
</organism>
<dbReference type="Pfam" id="PF00067">
    <property type="entry name" value="p450"/>
    <property type="match status" value="1"/>
</dbReference>
<dbReference type="GO" id="GO:0005506">
    <property type="term" value="F:iron ion binding"/>
    <property type="evidence" value="ECO:0007669"/>
    <property type="project" value="InterPro"/>
</dbReference>
<comment type="pathway">
    <text evidence="11">Steroid metabolism; ergosterol biosynthesis.</text>
</comment>
<dbReference type="PANTHER" id="PTHR24304">
    <property type="entry name" value="CYTOCHROME P450 FAMILY 7"/>
    <property type="match status" value="1"/>
</dbReference>
<evidence type="ECO:0000256" key="6">
    <source>
        <dbReference type="ARBA" id="ARBA00022824"/>
    </source>
</evidence>
<evidence type="ECO:0000256" key="3">
    <source>
        <dbReference type="ARBA" id="ARBA00010617"/>
    </source>
</evidence>
<evidence type="ECO:0000256" key="9">
    <source>
        <dbReference type="ARBA" id="ARBA00023033"/>
    </source>
</evidence>
<comment type="similarity">
    <text evidence="3 13">Belongs to the cytochrome P450 family.</text>
</comment>
<comment type="cofactor">
    <cofactor evidence="1 12">
        <name>heme</name>
        <dbReference type="ChEBI" id="CHEBI:30413"/>
    </cofactor>
</comment>
<dbReference type="SUPFAM" id="SSF48264">
    <property type="entry name" value="Cytochrome P450"/>
    <property type="match status" value="1"/>
</dbReference>
<dbReference type="InterPro" id="IPR002403">
    <property type="entry name" value="Cyt_P450_E_grp-IV"/>
</dbReference>
<keyword evidence="7 13" id="KW-0560">Oxidoreductase</keyword>
<dbReference type="GO" id="GO:0005789">
    <property type="term" value="C:endoplasmic reticulum membrane"/>
    <property type="evidence" value="ECO:0007669"/>
    <property type="project" value="UniProtKB-SubCell"/>
</dbReference>
<evidence type="ECO:0000256" key="10">
    <source>
        <dbReference type="ARBA" id="ARBA00023136"/>
    </source>
</evidence>
<dbReference type="PRINTS" id="PR00385">
    <property type="entry name" value="P450"/>
</dbReference>
<dbReference type="InterPro" id="IPR017972">
    <property type="entry name" value="Cyt_P450_CS"/>
</dbReference>
<evidence type="ECO:0000256" key="5">
    <source>
        <dbReference type="ARBA" id="ARBA00022723"/>
    </source>
</evidence>
<evidence type="ECO:0000313" key="16">
    <source>
        <dbReference type="EMBL" id="KAJ6445494.1"/>
    </source>
</evidence>
<evidence type="ECO:0000256" key="2">
    <source>
        <dbReference type="ARBA" id="ARBA00004389"/>
    </source>
</evidence>
<evidence type="ECO:0000256" key="1">
    <source>
        <dbReference type="ARBA" id="ARBA00001971"/>
    </source>
</evidence>
<name>A0AB34G1U9_9HYPO</name>